<name>A0A2P5P5N7_9CHLR</name>
<accession>A0A2P5P5N7</accession>
<dbReference type="Proteomes" id="UP000235653">
    <property type="component" value="Unassembled WGS sequence"/>
</dbReference>
<organism evidence="1 2">
    <name type="scientific">Dehalogenimonas etheniformans</name>
    <dbReference type="NCBI Taxonomy" id="1536648"/>
    <lineage>
        <taxon>Bacteria</taxon>
        <taxon>Bacillati</taxon>
        <taxon>Chloroflexota</taxon>
        <taxon>Dehalococcoidia</taxon>
        <taxon>Dehalococcoidales</taxon>
        <taxon>Dehalococcoidaceae</taxon>
        <taxon>Dehalogenimonas</taxon>
    </lineage>
</organism>
<evidence type="ECO:0000313" key="1">
    <source>
        <dbReference type="EMBL" id="PPD57604.1"/>
    </source>
</evidence>
<dbReference type="OrthoDB" id="9810191at2"/>
<dbReference type="EMBL" id="JQAN02000011">
    <property type="protein sequence ID" value="PPD57604.1"/>
    <property type="molecule type" value="Genomic_DNA"/>
</dbReference>
<proteinExistence type="predicted"/>
<dbReference type="AlphaFoldDB" id="A0A2P5P5N7"/>
<reference evidence="1 2" key="1">
    <citation type="journal article" date="2017" name="ISME J.">
        <title>Grape pomace compost harbors organohalide-respiring Dehalogenimonas species with novel reductive dehalogenase genes.</title>
        <authorList>
            <person name="Yang Y."/>
            <person name="Higgins S.A."/>
            <person name="Yan J."/>
            <person name="Simsir B."/>
            <person name="Chourey K."/>
            <person name="Iyer R."/>
            <person name="Hettich R.L."/>
            <person name="Baldwin B."/>
            <person name="Ogles D.M."/>
            <person name="Loffler F.E."/>
        </authorList>
    </citation>
    <scope>NUCLEOTIDE SEQUENCE [LARGE SCALE GENOMIC DNA]</scope>
    <source>
        <strain evidence="1 2">GP</strain>
    </source>
</reference>
<protein>
    <recommendedName>
        <fullName evidence="3">Cysteine-rich CPCC domain-containing protein</fullName>
    </recommendedName>
</protein>
<sequence length="68" mass="7847">MYKIKSCPRCHVGDLYGDSDEYGAYEQCFQCGWVNYPGRHLSQEEAIAEKEPVVIPGKIDRRRRVVAQ</sequence>
<evidence type="ECO:0008006" key="3">
    <source>
        <dbReference type="Google" id="ProtNLM"/>
    </source>
</evidence>
<comment type="caution">
    <text evidence="1">The sequence shown here is derived from an EMBL/GenBank/DDBJ whole genome shotgun (WGS) entry which is preliminary data.</text>
</comment>
<dbReference type="RefSeq" id="WP_102330616.1">
    <property type="nucleotide sequence ID" value="NZ_CP058566.2"/>
</dbReference>
<gene>
    <name evidence="1" type="ORF">JP09_007615</name>
</gene>
<keyword evidence="2" id="KW-1185">Reference proteome</keyword>
<evidence type="ECO:0000313" key="2">
    <source>
        <dbReference type="Proteomes" id="UP000235653"/>
    </source>
</evidence>